<organism evidence="2 6">
    <name type="scientific">Aeromonas hydrophila</name>
    <dbReference type="NCBI Taxonomy" id="644"/>
    <lineage>
        <taxon>Bacteria</taxon>
        <taxon>Pseudomonadati</taxon>
        <taxon>Pseudomonadota</taxon>
        <taxon>Gammaproteobacteria</taxon>
        <taxon>Aeromonadales</taxon>
        <taxon>Aeromonadaceae</taxon>
        <taxon>Aeromonas</taxon>
    </lineage>
</organism>
<dbReference type="Pfam" id="PF14163">
    <property type="entry name" value="SieB"/>
    <property type="match status" value="1"/>
</dbReference>
<keyword evidence="1" id="KW-0472">Membrane</keyword>
<reference evidence="5" key="3">
    <citation type="submission" date="2018-02" db="EMBL/GenBank/DDBJ databases">
        <title>Phenotypic characterization and whole genome analysis of multidrug-resistant, extended-spectrum beta-lactamase-producing bacteria isolated from dogs in Germany.</title>
        <authorList>
            <person name="Williamson C."/>
        </authorList>
    </citation>
    <scope>NUCLEOTIDE SEQUENCE [LARGE SCALE GENOMIC DNA]</scope>
    <source>
        <strain evidence="5">AFG_SD03_1510_Ahy_093</strain>
    </source>
</reference>
<dbReference type="InterPro" id="IPR025982">
    <property type="entry name" value="SieB"/>
</dbReference>
<evidence type="ECO:0000313" key="2">
    <source>
        <dbReference type="EMBL" id="HAT6342814.1"/>
    </source>
</evidence>
<dbReference type="KEGG" id="ahi:VU14_02550"/>
<evidence type="ECO:0000256" key="1">
    <source>
        <dbReference type="SAM" id="Phobius"/>
    </source>
</evidence>
<dbReference type="Proteomes" id="UP000253075">
    <property type="component" value="Unassembled WGS sequence"/>
</dbReference>
<keyword evidence="1" id="KW-0812">Transmembrane</keyword>
<dbReference type="RefSeq" id="WP_010635988.1">
    <property type="nucleotide sequence ID" value="NZ_AP019193.1"/>
</dbReference>
<dbReference type="KEGG" id="ahh:RY45_19800"/>
<reference evidence="3 5" key="2">
    <citation type="journal article" date="2018" name="PLoS ONE">
        <title>Phenotypic characterization and whole genome analysis of extended-spectrum beta-lactamase-producing bacteria isolated from dogs in Germany.</title>
        <authorList>
            <person name="Boehmer T."/>
            <person name="Vogler A.J."/>
            <person name="Thomas A."/>
            <person name="Sauer S."/>
            <person name="Hergenroether M."/>
            <person name="Straubinger R.K."/>
            <person name="Birdsell D."/>
            <person name="Keim P."/>
            <person name="Sahl J.W."/>
            <person name="Williamson C.H."/>
            <person name="Riehm J.M."/>
        </authorList>
    </citation>
    <scope>NUCLEOTIDE SEQUENCE [LARGE SCALE GENOMIC DNA]</scope>
    <source>
        <strain evidence="3 5">AFG_SD03_1510_Ahy_093</strain>
    </source>
</reference>
<evidence type="ECO:0000313" key="4">
    <source>
        <dbReference type="EMBL" id="WEE26617.1"/>
    </source>
</evidence>
<reference evidence="3" key="4">
    <citation type="submission" date="2018-02" db="EMBL/GenBank/DDBJ databases">
        <authorList>
            <person name="Williamson C."/>
        </authorList>
    </citation>
    <scope>NUCLEOTIDE SEQUENCE</scope>
    <source>
        <strain evidence="3">AFG_SD03_1510_Ahy_093</strain>
    </source>
</reference>
<evidence type="ECO:0000313" key="3">
    <source>
        <dbReference type="EMBL" id="RCF50061.1"/>
    </source>
</evidence>
<dbReference type="EMBL" id="PUTQ01000011">
    <property type="protein sequence ID" value="RCF50061.1"/>
    <property type="molecule type" value="Genomic_DNA"/>
</dbReference>
<reference evidence="2" key="5">
    <citation type="submission" date="2020-01" db="EMBL/GenBank/DDBJ databases">
        <authorList>
            <consortium name="NCBI Pathogen Detection Project"/>
        </authorList>
    </citation>
    <scope>NUCLEOTIDE SEQUENCE</scope>
    <source>
        <strain evidence="2">OLC2673_Aeromonas</strain>
    </source>
</reference>
<dbReference type="EMBL" id="CP118942">
    <property type="protein sequence ID" value="WEE26617.1"/>
    <property type="molecule type" value="Genomic_DNA"/>
</dbReference>
<dbReference type="EMBL" id="DACTUL010000002">
    <property type="protein sequence ID" value="HAT6342814.1"/>
    <property type="molecule type" value="Genomic_DNA"/>
</dbReference>
<dbReference type="Proteomes" id="UP001214666">
    <property type="component" value="Chromosome"/>
</dbReference>
<reference evidence="2" key="1">
    <citation type="journal article" date="2018" name="Genome Biol.">
        <title>SKESA: strategic k-mer extension for scrupulous assemblies.</title>
        <authorList>
            <person name="Souvorov A."/>
            <person name="Agarwala R."/>
            <person name="Lipman D.J."/>
        </authorList>
    </citation>
    <scope>NUCLEOTIDE SEQUENCE</scope>
    <source>
        <strain evidence="2">OLC2673_Aeromonas</strain>
    </source>
</reference>
<protein>
    <submittedName>
        <fullName evidence="4">Superinfection exclusion B family protein</fullName>
    </submittedName>
</protein>
<evidence type="ECO:0000313" key="5">
    <source>
        <dbReference type="Proteomes" id="UP000253075"/>
    </source>
</evidence>
<dbReference type="OMA" id="KISMRAR"/>
<keyword evidence="1" id="KW-1133">Transmembrane helix</keyword>
<dbReference type="KEGG" id="aaj:BOQ57_19990"/>
<dbReference type="AlphaFoldDB" id="A0A081UYQ9"/>
<accession>A0A081UYQ9</accession>
<name>A0A081UYQ9_AERHY</name>
<gene>
    <name evidence="3" type="ORF">C6C11_09130</name>
    <name evidence="2" type="ORF">JAJ28_000486</name>
    <name evidence="4" type="ORF">PY771_24035</name>
</gene>
<evidence type="ECO:0000313" key="6">
    <source>
        <dbReference type="Proteomes" id="UP000859505"/>
    </source>
</evidence>
<dbReference type="eggNOG" id="ENOG50331H1">
    <property type="taxonomic scope" value="Bacteria"/>
</dbReference>
<reference evidence="4" key="6">
    <citation type="submission" date="2023-02" db="EMBL/GenBank/DDBJ databases">
        <title>The sequence of Aeromonas hydrophila K533.</title>
        <authorList>
            <person name="Luo X."/>
        </authorList>
    </citation>
    <scope>NUCLEOTIDE SEQUENCE</scope>
    <source>
        <strain evidence="4">K533</strain>
    </source>
</reference>
<dbReference type="GeneID" id="4489930"/>
<dbReference type="Proteomes" id="UP000859505">
    <property type="component" value="Unassembled WGS sequence"/>
</dbReference>
<feature type="transmembrane region" description="Helical" evidence="1">
    <location>
        <begin position="48"/>
        <end position="74"/>
    </location>
</feature>
<proteinExistence type="predicted"/>
<sequence>MKRWIQHFYQLNRLNWLMVWLLLCCSIILLFPAGLMKGAVSQWAATHAAWLGVGMLIAISYFCSQGFLIAWEWACDEWQSRRQQDQLAQMISFLDFNEKAVLREFVLQRKSVINLPITEPAVKNLMDAGVLTYAYGKPVREKEDENQIRALMIALPARPLLTYKVLGLSRGKMSDEQVEQIMNARPKFAQKSFQR</sequence>